<dbReference type="PANTHER" id="PTHR10578">
    <property type="entry name" value="S -2-HYDROXY-ACID OXIDASE-RELATED"/>
    <property type="match status" value="1"/>
</dbReference>
<dbReference type="InterPro" id="IPR000262">
    <property type="entry name" value="FMN-dep_DH"/>
</dbReference>
<feature type="binding site" evidence="10">
    <location>
        <position position="168"/>
    </location>
    <ligand>
        <name>FMN</name>
        <dbReference type="ChEBI" id="CHEBI:58210"/>
    </ligand>
</feature>
<dbReference type="InterPro" id="IPR012133">
    <property type="entry name" value="Alpha-hydoxy_acid_DH_FMN"/>
</dbReference>
<dbReference type="Pfam" id="PF01070">
    <property type="entry name" value="FMN_dh"/>
    <property type="match status" value="1"/>
</dbReference>
<keyword evidence="5" id="KW-0560">Oxidoreductase</keyword>
<dbReference type="EMBL" id="AZFF01000029">
    <property type="protein sequence ID" value="KRL52924.1"/>
    <property type="molecule type" value="Genomic_DNA"/>
</dbReference>
<organism evidence="12 13">
    <name type="scientific">Furfurilactobacillus rossiae DSM 15814</name>
    <dbReference type="NCBI Taxonomy" id="1114972"/>
    <lineage>
        <taxon>Bacteria</taxon>
        <taxon>Bacillati</taxon>
        <taxon>Bacillota</taxon>
        <taxon>Bacilli</taxon>
        <taxon>Lactobacillales</taxon>
        <taxon>Lactobacillaceae</taxon>
        <taxon>Furfurilactobacillus</taxon>
    </lineage>
</organism>
<evidence type="ECO:0000256" key="6">
    <source>
        <dbReference type="ARBA" id="ARBA00024042"/>
    </source>
</evidence>
<dbReference type="PATRIC" id="fig|1114972.6.peg.1574"/>
<dbReference type="RefSeq" id="WP_017261453.1">
    <property type="nucleotide sequence ID" value="NZ_AUAW01000030.1"/>
</dbReference>
<dbReference type="Gene3D" id="3.20.20.70">
    <property type="entry name" value="Aldolase class I"/>
    <property type="match status" value="1"/>
</dbReference>
<proteinExistence type="inferred from homology"/>
<dbReference type="OrthoDB" id="9770452at2"/>
<keyword evidence="13" id="KW-1185">Reference proteome</keyword>
<evidence type="ECO:0000256" key="3">
    <source>
        <dbReference type="ARBA" id="ARBA00022630"/>
    </source>
</evidence>
<evidence type="ECO:0000256" key="7">
    <source>
        <dbReference type="ARBA" id="ARBA00029513"/>
    </source>
</evidence>
<evidence type="ECO:0000256" key="4">
    <source>
        <dbReference type="ARBA" id="ARBA00022643"/>
    </source>
</evidence>
<accession>A0A0R1R832</accession>
<dbReference type="SUPFAM" id="SSF51395">
    <property type="entry name" value="FMN-linked oxidoreductases"/>
    <property type="match status" value="1"/>
</dbReference>
<comment type="caution">
    <text evidence="12">The sequence shown here is derived from an EMBL/GenBank/DDBJ whole genome shotgun (WGS) entry which is preliminary data.</text>
</comment>
<dbReference type="InterPro" id="IPR037396">
    <property type="entry name" value="FMN_HAD"/>
</dbReference>
<feature type="binding site" evidence="10">
    <location>
        <begin position="294"/>
        <end position="298"/>
    </location>
    <ligand>
        <name>FMN</name>
        <dbReference type="ChEBI" id="CHEBI:58210"/>
    </ligand>
</feature>
<evidence type="ECO:0000313" key="12">
    <source>
        <dbReference type="EMBL" id="KRL52924.1"/>
    </source>
</evidence>
<name>A0A0R1R832_9LACO</name>
<dbReference type="PANTHER" id="PTHR10578:SF107">
    <property type="entry name" value="2-HYDROXYACID OXIDASE 1"/>
    <property type="match status" value="1"/>
</dbReference>
<feature type="binding site" evidence="10">
    <location>
        <position position="261"/>
    </location>
    <ligand>
        <name>FMN</name>
        <dbReference type="ChEBI" id="CHEBI:58210"/>
    </ligand>
</feature>
<feature type="binding site" evidence="10">
    <location>
        <position position="36"/>
    </location>
    <ligand>
        <name>glyoxylate</name>
        <dbReference type="ChEBI" id="CHEBI:36655"/>
    </ligand>
</feature>
<dbReference type="AlphaFoldDB" id="A0A0R1R832"/>
<keyword evidence="4 10" id="KW-0288">FMN</keyword>
<dbReference type="InterPro" id="IPR013785">
    <property type="entry name" value="Aldolase_TIM"/>
</dbReference>
<feature type="binding site" evidence="10">
    <location>
        <position position="239"/>
    </location>
    <ligand>
        <name>FMN</name>
        <dbReference type="ChEBI" id="CHEBI:58210"/>
    </ligand>
</feature>
<dbReference type="Proteomes" id="UP000051999">
    <property type="component" value="Unassembled WGS sequence"/>
</dbReference>
<dbReference type="InterPro" id="IPR008259">
    <property type="entry name" value="FMN_hydac_DH_AS"/>
</dbReference>
<keyword evidence="3 10" id="KW-0285">Flavoprotein</keyword>
<comment type="subunit">
    <text evidence="2">Homotetramer.</text>
</comment>
<dbReference type="CDD" id="cd04737">
    <property type="entry name" value="LOX_like_FMN"/>
    <property type="match status" value="1"/>
</dbReference>
<gene>
    <name evidence="12" type="ORF">FD35_GL001547</name>
</gene>
<feature type="binding site" evidence="10">
    <location>
        <position position="118"/>
    </location>
    <ligand>
        <name>FMN</name>
        <dbReference type="ChEBI" id="CHEBI:58210"/>
    </ligand>
</feature>
<dbReference type="PROSITE" id="PS00557">
    <property type="entry name" value="FMN_HYDROXY_ACID_DH_1"/>
    <property type="match status" value="1"/>
</dbReference>
<evidence type="ECO:0000259" key="11">
    <source>
        <dbReference type="PROSITE" id="PS51349"/>
    </source>
</evidence>
<evidence type="ECO:0000256" key="9">
    <source>
        <dbReference type="PIRSR" id="PIRSR000138-1"/>
    </source>
</evidence>
<dbReference type="GO" id="GO:0016491">
    <property type="term" value="F:oxidoreductase activity"/>
    <property type="evidence" value="ECO:0007669"/>
    <property type="project" value="UniProtKB-KW"/>
</dbReference>
<feature type="binding site" evidence="10">
    <location>
        <position position="142"/>
    </location>
    <ligand>
        <name>glyoxylate</name>
        <dbReference type="ChEBI" id="CHEBI:36655"/>
    </ligand>
</feature>
<evidence type="ECO:0000256" key="2">
    <source>
        <dbReference type="ARBA" id="ARBA00011881"/>
    </source>
</evidence>
<dbReference type="GO" id="GO:0010181">
    <property type="term" value="F:FMN binding"/>
    <property type="evidence" value="ECO:0007669"/>
    <property type="project" value="InterPro"/>
</dbReference>
<feature type="binding site" evidence="10">
    <location>
        <position position="140"/>
    </location>
    <ligand>
        <name>FMN</name>
        <dbReference type="ChEBI" id="CHEBI:58210"/>
    </ligand>
</feature>
<dbReference type="PIRSF" id="PIRSF000138">
    <property type="entry name" value="Al-hdrx_acd_dh"/>
    <property type="match status" value="1"/>
</dbReference>
<feature type="domain" description="FMN hydroxy acid dehydrogenase" evidence="11">
    <location>
        <begin position="10"/>
        <end position="368"/>
    </location>
</feature>
<sequence length="369" mass="39921">MAEYQASKDEKELEINDLASLEPLVKARMEPGAFGYIQGGAETEWTMRENTAAFDHAQIVPRVLRNLENPDLHTKLWDMELNTPMIDAPAAAHGLLHINGESETAEAMADEGSIMSISTYANERVADIAKAGHGGPQFFQLYMSNDNGFNHWILDQAVASGVKAIILTADASLGGYREADVKTGFSFPLPMVNLADYSASDNSGEGLNIMEIYAKAKRTLSLADIDAIASYTKLPVIVKGIQSPDDAMLAIGAGAKGIWVSNHGGRQLDGGPASFDVLPVIAKAVNHEVPIIFDSGIRRGEHAFKALASGADLVAFARPLFYGLNLGGVAGVRSVMQHFNHELQITMQLAGTKTIDEVKHNQLMWRQVY</sequence>
<evidence type="ECO:0000313" key="13">
    <source>
        <dbReference type="Proteomes" id="UP000051999"/>
    </source>
</evidence>
<protein>
    <recommendedName>
        <fullName evidence="7">L-lactate oxidase</fullName>
    </recommendedName>
</protein>
<evidence type="ECO:0000256" key="1">
    <source>
        <dbReference type="ARBA" id="ARBA00001917"/>
    </source>
</evidence>
<evidence type="ECO:0000256" key="5">
    <source>
        <dbReference type="ARBA" id="ARBA00023002"/>
    </source>
</evidence>
<comment type="catalytic activity">
    <reaction evidence="8">
        <text>(S)-lactate + O2 = pyruvate + H2O2</text>
        <dbReference type="Rhea" id="RHEA:55868"/>
        <dbReference type="ChEBI" id="CHEBI:15361"/>
        <dbReference type="ChEBI" id="CHEBI:15379"/>
        <dbReference type="ChEBI" id="CHEBI:16240"/>
        <dbReference type="ChEBI" id="CHEBI:16651"/>
    </reaction>
    <physiologicalReaction direction="left-to-right" evidence="8">
        <dbReference type="Rhea" id="RHEA:55869"/>
    </physiologicalReaction>
</comment>
<reference evidence="12 13" key="1">
    <citation type="journal article" date="2015" name="Genome Announc.">
        <title>Expanding the biotechnology potential of lactobacilli through comparative genomics of 213 strains and associated genera.</title>
        <authorList>
            <person name="Sun Z."/>
            <person name="Harris H.M."/>
            <person name="McCann A."/>
            <person name="Guo C."/>
            <person name="Argimon S."/>
            <person name="Zhang W."/>
            <person name="Yang X."/>
            <person name="Jeffery I.B."/>
            <person name="Cooney J.C."/>
            <person name="Kagawa T.F."/>
            <person name="Liu W."/>
            <person name="Song Y."/>
            <person name="Salvetti E."/>
            <person name="Wrobel A."/>
            <person name="Rasinkangas P."/>
            <person name="Parkhill J."/>
            <person name="Rea M.C."/>
            <person name="O'Sullivan O."/>
            <person name="Ritari J."/>
            <person name="Douillard F.P."/>
            <person name="Paul Ross R."/>
            <person name="Yang R."/>
            <person name="Briner A.E."/>
            <person name="Felis G.E."/>
            <person name="de Vos W.M."/>
            <person name="Barrangou R."/>
            <person name="Klaenhammer T.R."/>
            <person name="Caufield P.W."/>
            <person name="Cui Y."/>
            <person name="Zhang H."/>
            <person name="O'Toole P.W."/>
        </authorList>
    </citation>
    <scope>NUCLEOTIDE SEQUENCE [LARGE SCALE GENOMIC DNA]</scope>
    <source>
        <strain evidence="12 13">DSM 15814</strain>
    </source>
</reference>
<feature type="binding site" evidence="10">
    <location>
        <position position="266"/>
    </location>
    <ligand>
        <name>glyoxylate</name>
        <dbReference type="ChEBI" id="CHEBI:36655"/>
    </ligand>
</feature>
<feature type="active site" description="Proton acceptor" evidence="9">
    <location>
        <position position="263"/>
    </location>
</feature>
<dbReference type="PROSITE" id="PS51349">
    <property type="entry name" value="FMN_HYDROXY_ACID_DH_2"/>
    <property type="match status" value="1"/>
</dbReference>
<dbReference type="STRING" id="1114972.FD35_GL001547"/>
<dbReference type="eggNOG" id="COG1304">
    <property type="taxonomic scope" value="Bacteria"/>
</dbReference>
<feature type="binding site" evidence="10">
    <location>
        <position position="177"/>
    </location>
    <ligand>
        <name>glyoxylate</name>
        <dbReference type="ChEBI" id="CHEBI:36655"/>
    </ligand>
</feature>
<evidence type="ECO:0000256" key="10">
    <source>
        <dbReference type="PIRSR" id="PIRSR000138-2"/>
    </source>
</evidence>
<feature type="binding site" evidence="10">
    <location>
        <begin position="89"/>
        <end position="91"/>
    </location>
    <ligand>
        <name>FMN</name>
        <dbReference type="ChEBI" id="CHEBI:58210"/>
    </ligand>
</feature>
<comment type="similarity">
    <text evidence="6">Belongs to the FMN-dependent alpha-hydroxy acid dehydrogenase family.</text>
</comment>
<evidence type="ECO:0000256" key="8">
    <source>
        <dbReference type="ARBA" id="ARBA00048754"/>
    </source>
</evidence>
<comment type="cofactor">
    <cofactor evidence="1">
        <name>FMN</name>
        <dbReference type="ChEBI" id="CHEBI:58210"/>
    </cofactor>
</comment>
<feature type="binding site" evidence="10">
    <location>
        <position position="263"/>
    </location>
    <ligand>
        <name>glyoxylate</name>
        <dbReference type="ChEBI" id="CHEBI:36655"/>
    </ligand>
</feature>